<dbReference type="InterPro" id="IPR000215">
    <property type="entry name" value="Serpin_fam"/>
</dbReference>
<protein>
    <recommendedName>
        <fullName evidence="7">Leukocyte elastase inhibitor</fullName>
    </recommendedName>
    <alternativeName>
        <fullName evidence="8">Serpin B1</fullName>
    </alternativeName>
</protein>
<organism evidence="10 11">
    <name type="scientific">Notechis scutatus</name>
    <name type="common">mainland tiger snake</name>
    <dbReference type="NCBI Taxonomy" id="8663"/>
    <lineage>
        <taxon>Eukaryota</taxon>
        <taxon>Metazoa</taxon>
        <taxon>Chordata</taxon>
        <taxon>Craniata</taxon>
        <taxon>Vertebrata</taxon>
        <taxon>Euteleostomi</taxon>
        <taxon>Lepidosauria</taxon>
        <taxon>Squamata</taxon>
        <taxon>Bifurcata</taxon>
        <taxon>Unidentata</taxon>
        <taxon>Episquamata</taxon>
        <taxon>Toxicofera</taxon>
        <taxon>Serpentes</taxon>
        <taxon>Colubroidea</taxon>
        <taxon>Elapidae</taxon>
        <taxon>Hydrophiinae</taxon>
        <taxon>Notechis</taxon>
    </lineage>
</organism>
<dbReference type="InterPro" id="IPR023796">
    <property type="entry name" value="Serpin_dom"/>
</dbReference>
<dbReference type="GO" id="GO:0032691">
    <property type="term" value="P:negative regulation of interleukin-1 beta production"/>
    <property type="evidence" value="ECO:0007669"/>
    <property type="project" value="TreeGrafter"/>
</dbReference>
<reference evidence="11" key="1">
    <citation type="submission" date="2025-08" db="UniProtKB">
        <authorList>
            <consortium name="RefSeq"/>
        </authorList>
    </citation>
    <scope>IDENTIFICATION</scope>
</reference>
<accession>A0A6J1UN81</accession>
<evidence type="ECO:0000256" key="1">
    <source>
        <dbReference type="ARBA" id="ARBA00004496"/>
    </source>
</evidence>
<keyword evidence="6" id="KW-0007">Acetylation</keyword>
<dbReference type="FunFam" id="3.30.497.10:FF:000001">
    <property type="entry name" value="Serine protease inhibitor"/>
    <property type="match status" value="1"/>
</dbReference>
<dbReference type="PANTHER" id="PTHR11461">
    <property type="entry name" value="SERINE PROTEASE INHIBITOR, SERPIN"/>
    <property type="match status" value="1"/>
</dbReference>
<sequence>MDKLANANSQFALDLFQKLTEAHPTDNVFFSPISVSSALAMIALGARGNTASELSKTLHFDGVEDLHSVFHTLNAKINWSDAPYILKLANRLYGEKTLNFLSDFLTNTQNLYGAELSKADFSNAPDKAKKEINQWVEQQTEGKIPELLSEGSINEMTKLVLVNAVYFKGSWAKAFQEKDTEDKPFRLNKTEKKNVKMMFMKEKLPFGYIPECNCHVLELPYKGEDLSMIILLPDGIEDNSTGLEQLEQQLTLEKLQEWNQNMISEVDVYVHLPKFQLEENYDLKSYFAALGLVDMFDSDKANLSGMSGAQDLHVSKIVHKSFLEVNEEGTEAAAATAATIVSFSLPMEENFIADHPFVFFIRHNPTNTILFLGRFASP</sequence>
<dbReference type="InterPro" id="IPR023795">
    <property type="entry name" value="Serpin_CS"/>
</dbReference>
<dbReference type="SUPFAM" id="SSF56574">
    <property type="entry name" value="Serpins"/>
    <property type="match status" value="1"/>
</dbReference>
<dbReference type="CTD" id="1992"/>
<dbReference type="Gene3D" id="2.30.39.10">
    <property type="entry name" value="Alpha-1-antitrypsin, domain 1"/>
    <property type="match status" value="1"/>
</dbReference>
<evidence type="ECO:0000259" key="9">
    <source>
        <dbReference type="SMART" id="SM00093"/>
    </source>
</evidence>
<dbReference type="Proteomes" id="UP000504612">
    <property type="component" value="Unplaced"/>
</dbReference>
<proteinExistence type="inferred from homology"/>
<evidence type="ECO:0000256" key="5">
    <source>
        <dbReference type="ARBA" id="ARBA00022900"/>
    </source>
</evidence>
<evidence type="ECO:0000256" key="4">
    <source>
        <dbReference type="ARBA" id="ARBA00022690"/>
    </source>
</evidence>
<keyword evidence="4" id="KW-0646">Protease inhibitor</keyword>
<evidence type="ECO:0000256" key="2">
    <source>
        <dbReference type="ARBA" id="ARBA00006426"/>
    </source>
</evidence>
<dbReference type="KEGG" id="nss:113417984"/>
<comment type="similarity">
    <text evidence="2">Belongs to the serpin family. Ov-serpin subfamily.</text>
</comment>
<evidence type="ECO:0000313" key="10">
    <source>
        <dbReference type="Proteomes" id="UP000504612"/>
    </source>
</evidence>
<evidence type="ECO:0000256" key="3">
    <source>
        <dbReference type="ARBA" id="ARBA00022490"/>
    </source>
</evidence>
<dbReference type="GO" id="GO:0005737">
    <property type="term" value="C:cytoplasm"/>
    <property type="evidence" value="ECO:0007669"/>
    <property type="project" value="UniProtKB-SubCell"/>
</dbReference>
<evidence type="ECO:0000313" key="11">
    <source>
        <dbReference type="RefSeq" id="XP_026532396.1"/>
    </source>
</evidence>
<evidence type="ECO:0000256" key="8">
    <source>
        <dbReference type="ARBA" id="ARBA00079383"/>
    </source>
</evidence>
<feature type="domain" description="Serpin" evidence="9">
    <location>
        <begin position="13"/>
        <end position="378"/>
    </location>
</feature>
<dbReference type="InterPro" id="IPR042178">
    <property type="entry name" value="Serpin_sf_1"/>
</dbReference>
<keyword evidence="3" id="KW-0963">Cytoplasm</keyword>
<evidence type="ECO:0000256" key="6">
    <source>
        <dbReference type="ARBA" id="ARBA00022990"/>
    </source>
</evidence>
<dbReference type="FunFam" id="2.30.39.10:FF:000014">
    <property type="entry name" value="Serpin family B member 9"/>
    <property type="match status" value="1"/>
</dbReference>
<name>A0A6J1UN81_9SAUR</name>
<dbReference type="PROSITE" id="PS00284">
    <property type="entry name" value="SERPIN"/>
    <property type="match status" value="1"/>
</dbReference>
<dbReference type="InterPro" id="IPR036186">
    <property type="entry name" value="Serpin_sf"/>
</dbReference>
<comment type="subcellular location">
    <subcellularLocation>
        <location evidence="1">Cytoplasm</location>
    </subcellularLocation>
</comment>
<dbReference type="Pfam" id="PF00079">
    <property type="entry name" value="Serpin"/>
    <property type="match status" value="1"/>
</dbReference>
<keyword evidence="5" id="KW-0722">Serine protease inhibitor</keyword>
<dbReference type="RefSeq" id="XP_026532396.1">
    <property type="nucleotide sequence ID" value="XM_026676611.1"/>
</dbReference>
<dbReference type="SMART" id="SM00093">
    <property type="entry name" value="SERPIN"/>
    <property type="match status" value="1"/>
</dbReference>
<dbReference type="Gene3D" id="3.30.497.10">
    <property type="entry name" value="Antithrombin, subunit I, domain 2"/>
    <property type="match status" value="1"/>
</dbReference>
<dbReference type="InterPro" id="IPR042185">
    <property type="entry name" value="Serpin_sf_2"/>
</dbReference>
<keyword evidence="10" id="KW-1185">Reference proteome</keyword>
<dbReference type="PANTHER" id="PTHR11461:SF180">
    <property type="entry name" value="LEUKOCYTE ELASTASE INHIBITOR"/>
    <property type="match status" value="1"/>
</dbReference>
<dbReference type="AlphaFoldDB" id="A0A6J1UN81"/>
<gene>
    <name evidence="11" type="primary">SERPINB1</name>
</gene>
<evidence type="ECO:0000256" key="7">
    <source>
        <dbReference type="ARBA" id="ARBA00073281"/>
    </source>
</evidence>
<dbReference type="GO" id="GO:0004867">
    <property type="term" value="F:serine-type endopeptidase inhibitor activity"/>
    <property type="evidence" value="ECO:0007669"/>
    <property type="project" value="UniProtKB-KW"/>
</dbReference>
<dbReference type="GeneID" id="113417984"/>
<dbReference type="GO" id="GO:0005615">
    <property type="term" value="C:extracellular space"/>
    <property type="evidence" value="ECO:0007669"/>
    <property type="project" value="InterPro"/>
</dbReference>